<reference evidence="3" key="1">
    <citation type="submission" date="2020-07" db="EMBL/GenBank/DDBJ databases">
        <title>Metabolic diversity and evolutionary history of the archaeal phylum ###Micrarchaeota### uncovered from a freshwater lake metagenome.</title>
        <authorList>
            <person name="Kadnikov V.V."/>
            <person name="Savvichev A.S."/>
            <person name="Mardanov A.V."/>
            <person name="Beletsky A.V."/>
            <person name="Chupakov A.V."/>
            <person name="Kokryatskaya N.M."/>
            <person name="Pimenov N.V."/>
            <person name="Ravin N.V."/>
        </authorList>
    </citation>
    <scope>NUCLEOTIDE SEQUENCE [LARGE SCALE GENOMIC DNA]</scope>
</reference>
<dbReference type="AlphaFoldDB" id="A0A7D5XPQ2"/>
<dbReference type="Proteomes" id="UP000510821">
    <property type="component" value="Chromosome"/>
</dbReference>
<accession>A0A7D5XPQ2</accession>
<sequence length="249" mass="27069">MKVELNRMKKRITSLLFISLILSPLLGAHPAWVQTGVVAYYEGIGAFKNAEGYNSGAMMDVTKRVDSASNGNVVVTTTYREPTSGYTITNTSSYGLTDALGAFWYDDRALQSMKTGDKVGIFTVTKGPFTDRINGKIWNAVMFEVKDKVEVRAIYDERTGLLLHYAEVYPNQETYIDIKSVSVDLSAYTTPQGVGAPQNAGNGLPGYGNNSQNNTGPLGTPLINSNAFCGSLFFIMAGAALAFARRVER</sequence>
<keyword evidence="1" id="KW-0472">Membrane</keyword>
<dbReference type="EMBL" id="CP058998">
    <property type="protein sequence ID" value="QLJ52767.1"/>
    <property type="molecule type" value="Genomic_DNA"/>
</dbReference>
<organism evidence="2 3">
    <name type="scientific">Fermentimicrarchaeum limneticum</name>
    <dbReference type="NCBI Taxonomy" id="2795018"/>
    <lineage>
        <taxon>Archaea</taxon>
        <taxon>Candidatus Micrarchaeota</taxon>
        <taxon>Candidatus Fermentimicrarchaeales</taxon>
        <taxon>Candidatus Fermentimicrarchaeaceae</taxon>
        <taxon>Candidatus Fermentimicrarchaeum</taxon>
    </lineage>
</organism>
<keyword evidence="1" id="KW-0812">Transmembrane</keyword>
<evidence type="ECO:0000313" key="2">
    <source>
        <dbReference type="EMBL" id="QLJ52767.1"/>
    </source>
</evidence>
<keyword evidence="1" id="KW-1133">Transmembrane helix</keyword>
<name>A0A7D5XPQ2_FERL1</name>
<feature type="transmembrane region" description="Helical" evidence="1">
    <location>
        <begin position="222"/>
        <end position="244"/>
    </location>
</feature>
<protein>
    <submittedName>
        <fullName evidence="2">Uncharacterized protein</fullName>
    </submittedName>
</protein>
<gene>
    <name evidence="2" type="ORF">Sv326_0592</name>
</gene>
<evidence type="ECO:0000256" key="1">
    <source>
        <dbReference type="SAM" id="Phobius"/>
    </source>
</evidence>
<evidence type="ECO:0000313" key="3">
    <source>
        <dbReference type="Proteomes" id="UP000510821"/>
    </source>
</evidence>
<proteinExistence type="predicted"/>
<dbReference type="KEGG" id="flt:Sv326_0592"/>